<evidence type="ECO:0000256" key="8">
    <source>
        <dbReference type="ARBA" id="ARBA00048277"/>
    </source>
</evidence>
<dbReference type="SUPFAM" id="SSF56801">
    <property type="entry name" value="Acetyl-CoA synthetase-like"/>
    <property type="match status" value="1"/>
</dbReference>
<gene>
    <name evidence="10" type="ORF">OKIOD_LOCUS16101</name>
</gene>
<dbReference type="Pfam" id="PF00501">
    <property type="entry name" value="AMP-binding"/>
    <property type="match status" value="1"/>
</dbReference>
<evidence type="ECO:0000256" key="7">
    <source>
        <dbReference type="ARBA" id="ARBA00047319"/>
    </source>
</evidence>
<sequence length="295" mass="32314">MPDSQQAVFDLFATEFTFQETHETAEKFAAGLLAAGLKPGDRVAVWGPNQPEWFIMKWATAKLGMPLVSLNPLYTQPELEYAMNKVNAKALVCPKELGPLNYHGALKSLIPDLESQDKFSIKSKAMPDLKTIVFYSCYEEVGGAIRWDELEEMGSDKNLTEVRSVKVDPYSNSNIQFTSGTTGRPKAAGLSHYGLVNNAIGVHDHVNKNGQVSVPGETKILNILPLYHVFSYLGGSMQGCYSLQANVFPTPGFNADAALNCLADYQCNVVLGTPTMFVDMINSPLAKELDLRIGI</sequence>
<evidence type="ECO:0000256" key="3">
    <source>
        <dbReference type="ARBA" id="ARBA00023098"/>
    </source>
</evidence>
<dbReference type="PROSITE" id="PS00455">
    <property type="entry name" value="AMP_BINDING"/>
    <property type="match status" value="1"/>
</dbReference>
<dbReference type="InterPro" id="IPR000873">
    <property type="entry name" value="AMP-dep_synth/lig_dom"/>
</dbReference>
<dbReference type="EC" id="6.2.1.2" evidence="5"/>
<evidence type="ECO:0000256" key="6">
    <source>
        <dbReference type="ARBA" id="ARBA00039638"/>
    </source>
</evidence>
<proteinExistence type="inferred from homology"/>
<keyword evidence="11" id="KW-1185">Reference proteome</keyword>
<keyword evidence="3" id="KW-0443">Lipid metabolism</keyword>
<dbReference type="EMBL" id="OU015567">
    <property type="protein sequence ID" value="CAG5113209.1"/>
    <property type="molecule type" value="Genomic_DNA"/>
</dbReference>
<dbReference type="InterPro" id="IPR020845">
    <property type="entry name" value="AMP-binding_CS"/>
</dbReference>
<evidence type="ECO:0000313" key="11">
    <source>
        <dbReference type="Proteomes" id="UP001158576"/>
    </source>
</evidence>
<dbReference type="PANTHER" id="PTHR43201">
    <property type="entry name" value="ACYL-COA SYNTHETASE"/>
    <property type="match status" value="1"/>
</dbReference>
<evidence type="ECO:0000256" key="1">
    <source>
        <dbReference type="ARBA" id="ARBA00006432"/>
    </source>
</evidence>
<comment type="catalytic activity">
    <reaction evidence="8">
        <text>a medium-chain fatty acid + ATP + CoA = a medium-chain fatty acyl-CoA + AMP + diphosphate</text>
        <dbReference type="Rhea" id="RHEA:48340"/>
        <dbReference type="ChEBI" id="CHEBI:30616"/>
        <dbReference type="ChEBI" id="CHEBI:33019"/>
        <dbReference type="ChEBI" id="CHEBI:57287"/>
        <dbReference type="ChEBI" id="CHEBI:59558"/>
        <dbReference type="ChEBI" id="CHEBI:90546"/>
        <dbReference type="ChEBI" id="CHEBI:456215"/>
        <dbReference type="EC" id="6.2.1.2"/>
    </reaction>
</comment>
<protein>
    <recommendedName>
        <fullName evidence="6">Medium-chain acyl-CoA ligase ACSF2, mitochondrial</fullName>
        <ecNumber evidence="5">6.2.1.2</ecNumber>
    </recommendedName>
</protein>
<comment type="function">
    <text evidence="4">Acyl-CoA synthases catalyze the initial reaction in fatty acid metabolism, by forming a thioester with CoA. Has some preference toward medium-chain substrates. Plays a role in adipocyte differentiation.</text>
</comment>
<reference evidence="10 11" key="1">
    <citation type="submission" date="2021-04" db="EMBL/GenBank/DDBJ databases">
        <authorList>
            <person name="Bliznina A."/>
        </authorList>
    </citation>
    <scope>NUCLEOTIDE SEQUENCE [LARGE SCALE GENOMIC DNA]</scope>
</reference>
<evidence type="ECO:0000313" key="10">
    <source>
        <dbReference type="EMBL" id="CAG5113209.1"/>
    </source>
</evidence>
<dbReference type="Gene3D" id="3.40.50.980">
    <property type="match status" value="2"/>
</dbReference>
<comment type="catalytic activity">
    <reaction evidence="7">
        <text>octanoate + ATP + CoA = octanoyl-CoA + AMP + diphosphate</text>
        <dbReference type="Rhea" id="RHEA:33631"/>
        <dbReference type="ChEBI" id="CHEBI:25646"/>
        <dbReference type="ChEBI" id="CHEBI:30616"/>
        <dbReference type="ChEBI" id="CHEBI:33019"/>
        <dbReference type="ChEBI" id="CHEBI:57287"/>
        <dbReference type="ChEBI" id="CHEBI:57386"/>
        <dbReference type="ChEBI" id="CHEBI:456215"/>
    </reaction>
</comment>
<feature type="domain" description="AMP-dependent synthetase/ligase" evidence="9">
    <location>
        <begin position="13"/>
        <end position="287"/>
    </location>
</feature>
<evidence type="ECO:0000259" key="9">
    <source>
        <dbReference type="Pfam" id="PF00501"/>
    </source>
</evidence>
<evidence type="ECO:0000256" key="2">
    <source>
        <dbReference type="ARBA" id="ARBA00022598"/>
    </source>
</evidence>
<evidence type="ECO:0000256" key="4">
    <source>
        <dbReference type="ARBA" id="ARBA00037247"/>
    </source>
</evidence>
<organism evidence="10 11">
    <name type="scientific">Oikopleura dioica</name>
    <name type="common">Tunicate</name>
    <dbReference type="NCBI Taxonomy" id="34765"/>
    <lineage>
        <taxon>Eukaryota</taxon>
        <taxon>Metazoa</taxon>
        <taxon>Chordata</taxon>
        <taxon>Tunicata</taxon>
        <taxon>Appendicularia</taxon>
        <taxon>Copelata</taxon>
        <taxon>Oikopleuridae</taxon>
        <taxon>Oikopleura</taxon>
    </lineage>
</organism>
<name>A0ABN7TBV3_OIKDI</name>
<keyword evidence="2" id="KW-0436">Ligase</keyword>
<evidence type="ECO:0000256" key="5">
    <source>
        <dbReference type="ARBA" id="ARBA00039009"/>
    </source>
</evidence>
<comment type="similarity">
    <text evidence="1">Belongs to the ATP-dependent AMP-binding enzyme family.</text>
</comment>
<dbReference type="Proteomes" id="UP001158576">
    <property type="component" value="Chromosome 2"/>
</dbReference>
<dbReference type="PANTHER" id="PTHR43201:SF5">
    <property type="entry name" value="MEDIUM-CHAIN ACYL-COA LIGASE ACSF2, MITOCHONDRIAL"/>
    <property type="match status" value="1"/>
</dbReference>
<accession>A0ABN7TBV3</accession>